<keyword evidence="4 14" id="KW-0963">Cytoplasm</keyword>
<dbReference type="GO" id="GO:0048029">
    <property type="term" value="F:monosaccharide binding"/>
    <property type="evidence" value="ECO:0007669"/>
    <property type="project" value="TreeGrafter"/>
</dbReference>
<feature type="binding site" evidence="14">
    <location>
        <begin position="35"/>
        <end position="39"/>
    </location>
    <ligand>
        <name>ADP</name>
        <dbReference type="ChEBI" id="CHEBI:456216"/>
        <note>allosteric activator; ligand shared between dimeric partners</note>
    </ligand>
</feature>
<dbReference type="InterPro" id="IPR035966">
    <property type="entry name" value="PKF_sf"/>
</dbReference>
<evidence type="ECO:0000256" key="6">
    <source>
        <dbReference type="ARBA" id="ARBA00022679"/>
    </source>
</evidence>
<evidence type="ECO:0000259" key="15">
    <source>
        <dbReference type="Pfam" id="PF00365"/>
    </source>
</evidence>
<dbReference type="InterPro" id="IPR012003">
    <property type="entry name" value="ATP_PFK_prok-type"/>
</dbReference>
<keyword evidence="7 14" id="KW-0479">Metal-binding</keyword>
<keyword evidence="8 14" id="KW-0547">Nucleotide-binding</keyword>
<feature type="domain" description="Phosphofructokinase" evidence="15">
    <location>
        <begin position="17"/>
        <end position="291"/>
    </location>
</feature>
<dbReference type="SUPFAM" id="SSF53784">
    <property type="entry name" value="Phosphofructokinase"/>
    <property type="match status" value="1"/>
</dbReference>
<keyword evidence="9 14" id="KW-0418">Kinase</keyword>
<comment type="subcellular location">
    <subcellularLocation>
        <location evidence="2 14">Cytoplasm</location>
    </subcellularLocation>
</comment>
<dbReference type="EMBL" id="FOJM01000003">
    <property type="protein sequence ID" value="SFA43483.1"/>
    <property type="molecule type" value="Genomic_DNA"/>
</dbReference>
<comment type="pathway">
    <text evidence="3 14">Carbohydrate degradation; glycolysis; D-glyceraldehyde 3-phosphate and glycerone phosphate from D-glucose: step 3/4.</text>
</comment>
<feature type="binding site" evidence="14">
    <location>
        <position position="260"/>
    </location>
    <ligand>
        <name>substrate</name>
        <note>ligand shared between dimeric partners</note>
    </ligand>
</feature>
<feature type="binding site" description="in other chain" evidence="14">
    <location>
        <position position="225"/>
    </location>
    <ligand>
        <name>ADP</name>
        <dbReference type="ChEBI" id="CHEBI:456216"/>
        <note>allosteric activator; ligand shared between dimeric partners</note>
    </ligand>
</feature>
<feature type="binding site" description="in other chain" evidence="14">
    <location>
        <begin position="227"/>
        <end position="229"/>
    </location>
    <ligand>
        <name>ADP</name>
        <dbReference type="ChEBI" id="CHEBI:456216"/>
        <note>allosteric activator; ligand shared between dimeric partners</note>
    </ligand>
</feature>
<accession>A0A1I0SVQ9</accession>
<evidence type="ECO:0000256" key="9">
    <source>
        <dbReference type="ARBA" id="ARBA00022777"/>
    </source>
</evidence>
<dbReference type="FunFam" id="3.40.50.460:FF:000002">
    <property type="entry name" value="ATP-dependent 6-phosphofructokinase"/>
    <property type="match status" value="1"/>
</dbReference>
<dbReference type="InterPro" id="IPR022953">
    <property type="entry name" value="ATP_PFK"/>
</dbReference>
<dbReference type="AlphaFoldDB" id="A0A1I0SVQ9"/>
<dbReference type="FunFam" id="3.40.50.450:FF:000001">
    <property type="entry name" value="ATP-dependent 6-phosphofructokinase"/>
    <property type="match status" value="1"/>
</dbReference>
<dbReference type="PANTHER" id="PTHR13697:SF4">
    <property type="entry name" value="ATP-DEPENDENT 6-PHOSPHOFRUCTOKINASE"/>
    <property type="match status" value="1"/>
</dbReference>
<dbReference type="GO" id="GO:0061621">
    <property type="term" value="P:canonical glycolysis"/>
    <property type="evidence" value="ECO:0007669"/>
    <property type="project" value="TreeGrafter"/>
</dbReference>
<reference evidence="17" key="1">
    <citation type="submission" date="2016-10" db="EMBL/GenBank/DDBJ databases">
        <authorList>
            <person name="Varghese N."/>
            <person name="Submissions S."/>
        </authorList>
    </citation>
    <scope>NUCLEOTIDE SEQUENCE [LARGE SCALE GENOMIC DNA]</scope>
    <source>
        <strain evidence="17">DSM 18130</strain>
    </source>
</reference>
<evidence type="ECO:0000256" key="13">
    <source>
        <dbReference type="ARBA" id="ARBA00048070"/>
    </source>
</evidence>
<dbReference type="GO" id="GO:0006002">
    <property type="term" value="P:fructose 6-phosphate metabolic process"/>
    <property type="evidence" value="ECO:0007669"/>
    <property type="project" value="UniProtKB-UniRule"/>
</dbReference>
<dbReference type="InterPro" id="IPR000023">
    <property type="entry name" value="Phosphofructokinase_dom"/>
</dbReference>
<gene>
    <name evidence="14" type="primary">pfkA</name>
    <name evidence="16" type="ORF">SAMN04488511_103362</name>
</gene>
<dbReference type="Gene3D" id="3.40.50.460">
    <property type="entry name" value="Phosphofructokinase domain"/>
    <property type="match status" value="1"/>
</dbReference>
<dbReference type="GO" id="GO:0046872">
    <property type="term" value="F:metal ion binding"/>
    <property type="evidence" value="ECO:0007669"/>
    <property type="project" value="UniProtKB-KW"/>
</dbReference>
<protein>
    <recommendedName>
        <fullName evidence="14">ATP-dependent 6-phosphofructokinase</fullName>
        <shortName evidence="14">ATP-PFK</shortName>
        <shortName evidence="14">Phosphofructokinase</shortName>
        <ecNumber evidence="14">2.7.1.11</ecNumber>
    </recommendedName>
    <alternativeName>
        <fullName evidence="14">Phosphohexokinase</fullName>
    </alternativeName>
</protein>
<dbReference type="UniPathway" id="UPA00109">
    <property type="reaction ID" value="UER00182"/>
</dbReference>
<evidence type="ECO:0000256" key="1">
    <source>
        <dbReference type="ARBA" id="ARBA00001946"/>
    </source>
</evidence>
<keyword evidence="10 14" id="KW-0067">ATP-binding</keyword>
<evidence type="ECO:0000313" key="17">
    <source>
        <dbReference type="Proteomes" id="UP000198836"/>
    </source>
</evidence>
<feature type="binding site" description="in other chain" evidence="14">
    <location>
        <position position="236"/>
    </location>
    <ligand>
        <name>substrate</name>
        <note>ligand shared between dimeric partners</note>
    </ligand>
</feature>
<proteinExistence type="inferred from homology"/>
<dbReference type="InterPro" id="IPR015912">
    <property type="entry name" value="Phosphofructokinase_CS"/>
</dbReference>
<dbReference type="STRING" id="332999.SAMN04488511_103362"/>
<organism evidence="16 17">
    <name type="scientific">Pedobacter suwonensis</name>
    <dbReference type="NCBI Taxonomy" id="332999"/>
    <lineage>
        <taxon>Bacteria</taxon>
        <taxon>Pseudomonadati</taxon>
        <taxon>Bacteroidota</taxon>
        <taxon>Sphingobacteriia</taxon>
        <taxon>Sphingobacteriales</taxon>
        <taxon>Sphingobacteriaceae</taxon>
        <taxon>Pedobacter</taxon>
    </lineage>
</organism>
<dbReference type="Gene3D" id="3.40.50.450">
    <property type="match status" value="1"/>
</dbReference>
<evidence type="ECO:0000256" key="3">
    <source>
        <dbReference type="ARBA" id="ARBA00004679"/>
    </source>
</evidence>
<keyword evidence="12 14" id="KW-0324">Glycolysis</keyword>
<dbReference type="GO" id="GO:0005945">
    <property type="term" value="C:6-phosphofructokinase complex"/>
    <property type="evidence" value="ECO:0007669"/>
    <property type="project" value="TreeGrafter"/>
</dbReference>
<name>A0A1I0SVQ9_9SPHI</name>
<evidence type="ECO:0000256" key="8">
    <source>
        <dbReference type="ARBA" id="ARBA00022741"/>
    </source>
</evidence>
<feature type="binding site" description="in other chain" evidence="14">
    <location>
        <position position="169"/>
    </location>
    <ligand>
        <name>ADP</name>
        <dbReference type="ChEBI" id="CHEBI:456216"/>
        <note>allosteric activator; ligand shared between dimeric partners</note>
    </ligand>
</feature>
<evidence type="ECO:0000256" key="5">
    <source>
        <dbReference type="ARBA" id="ARBA00022533"/>
    </source>
</evidence>
<evidence type="ECO:0000256" key="12">
    <source>
        <dbReference type="ARBA" id="ARBA00023152"/>
    </source>
</evidence>
<dbReference type="GO" id="GO:0003872">
    <property type="term" value="F:6-phosphofructokinase activity"/>
    <property type="evidence" value="ECO:0007669"/>
    <property type="project" value="UniProtKB-UniRule"/>
</dbReference>
<dbReference type="GO" id="GO:0042802">
    <property type="term" value="F:identical protein binding"/>
    <property type="evidence" value="ECO:0007669"/>
    <property type="project" value="TreeGrafter"/>
</dbReference>
<dbReference type="GO" id="GO:0016208">
    <property type="term" value="F:AMP binding"/>
    <property type="evidence" value="ECO:0007669"/>
    <property type="project" value="TreeGrafter"/>
</dbReference>
<dbReference type="Pfam" id="PF00365">
    <property type="entry name" value="PFK"/>
    <property type="match status" value="1"/>
</dbReference>
<feature type="binding site" evidence="14">
    <location>
        <begin position="86"/>
        <end position="87"/>
    </location>
    <ligand>
        <name>ATP</name>
        <dbReference type="ChEBI" id="CHEBI:30616"/>
    </ligand>
</feature>
<dbReference type="PROSITE" id="PS00433">
    <property type="entry name" value="PHOSPHOFRUCTOKINASE"/>
    <property type="match status" value="1"/>
</dbReference>
<dbReference type="GO" id="GO:0005524">
    <property type="term" value="F:ATP binding"/>
    <property type="evidence" value="ECO:0007669"/>
    <property type="project" value="UniProtKB-UniRule"/>
</dbReference>
<dbReference type="PRINTS" id="PR00476">
    <property type="entry name" value="PHFRCTKINASE"/>
</dbReference>
<comment type="catalytic activity">
    <reaction evidence="13 14">
        <text>beta-D-fructose 6-phosphate + ATP = beta-D-fructose 1,6-bisphosphate + ADP + H(+)</text>
        <dbReference type="Rhea" id="RHEA:16109"/>
        <dbReference type="ChEBI" id="CHEBI:15378"/>
        <dbReference type="ChEBI" id="CHEBI:30616"/>
        <dbReference type="ChEBI" id="CHEBI:32966"/>
        <dbReference type="ChEBI" id="CHEBI:57634"/>
        <dbReference type="ChEBI" id="CHEBI:456216"/>
        <dbReference type="EC" id="2.7.1.11"/>
    </reaction>
</comment>
<feature type="binding site" evidence="14">
    <location>
        <position position="117"/>
    </location>
    <ligand>
        <name>Mg(2+)</name>
        <dbReference type="ChEBI" id="CHEBI:18420"/>
        <note>catalytic</note>
    </ligand>
</feature>
<feature type="binding site" description="in other chain" evidence="14">
    <location>
        <begin position="140"/>
        <end position="142"/>
    </location>
    <ligand>
        <name>substrate</name>
        <note>ligand shared between dimeric partners</note>
    </ligand>
</feature>
<comment type="cofactor">
    <cofactor evidence="1 14">
        <name>Mg(2+)</name>
        <dbReference type="ChEBI" id="CHEBI:18420"/>
    </cofactor>
</comment>
<feature type="binding site" description="in other chain" evidence="14">
    <location>
        <begin position="266"/>
        <end position="269"/>
    </location>
    <ligand>
        <name>substrate</name>
        <note>ligand shared between dimeric partners</note>
    </ligand>
</feature>
<sequence length="338" mass="36781">MDYLDLPRNRQMNKIKNIGVLTSGGDSPGMNAAIRAVVRGSIYYDIEVTGFLRGYEGLINNDFIPMDRKSVANIIQRGGTILKTARSEAFRTVEGRQKAYENLKANGIDALVVIGGDGTFTGANVFSKEFDFPIVGLPGTIDNDLVGTDFTIGYDSAINTVVDAVDRIRDTAESHDRLFIVEVMGRDSGLIALRSGIGVGAEAIMIPEANMNADDILHKLEHSRKDKSSKIIIVAEGDDTGGAFKVGEILQEKYPHYDTKVSVLGHIQRGGKPTCMDRVLASRLGVVAVEGLIQGESGVMVGQINREIVFTPFDHAIKHINAEKVSSKWLKLIDILSF</sequence>
<evidence type="ECO:0000313" key="16">
    <source>
        <dbReference type="EMBL" id="SFA43483.1"/>
    </source>
</evidence>
<dbReference type="PANTHER" id="PTHR13697">
    <property type="entry name" value="PHOSPHOFRUCTOKINASE"/>
    <property type="match status" value="1"/>
</dbReference>
<comment type="similarity">
    <text evidence="14">Belongs to the phosphofructokinase type A (PFKA) family. ATP-dependent PFK group I subfamily. Prokaryotic clade 'B1' sub-subfamily.</text>
</comment>
<dbReference type="InterPro" id="IPR012828">
    <property type="entry name" value="PFKA_ATP_prok"/>
</dbReference>
<evidence type="ECO:0000256" key="2">
    <source>
        <dbReference type="ARBA" id="ARBA00004496"/>
    </source>
</evidence>
<feature type="active site" description="Proton acceptor" evidence="14">
    <location>
        <position position="142"/>
    </location>
</feature>
<evidence type="ECO:0000256" key="4">
    <source>
        <dbReference type="ARBA" id="ARBA00022490"/>
    </source>
</evidence>
<comment type="activity regulation">
    <text evidence="14">Allosterically activated by ADP and other diphosphonucleosides, and allosterically inhibited by phosphoenolpyruvate.</text>
</comment>
<feature type="binding site" description="in other chain" evidence="14">
    <location>
        <begin position="184"/>
        <end position="186"/>
    </location>
    <ligand>
        <name>substrate</name>
        <note>ligand shared between dimeric partners</note>
    </ligand>
</feature>
<dbReference type="GO" id="GO:0030388">
    <property type="term" value="P:fructose 1,6-bisphosphate metabolic process"/>
    <property type="evidence" value="ECO:0007669"/>
    <property type="project" value="TreeGrafter"/>
</dbReference>
<dbReference type="GO" id="GO:0070095">
    <property type="term" value="F:fructose-6-phosphate binding"/>
    <property type="evidence" value="ECO:0007669"/>
    <property type="project" value="TreeGrafter"/>
</dbReference>
<evidence type="ECO:0000256" key="10">
    <source>
        <dbReference type="ARBA" id="ARBA00022840"/>
    </source>
</evidence>
<dbReference type="PIRSF" id="PIRSF000532">
    <property type="entry name" value="ATP_PFK_prok"/>
    <property type="match status" value="1"/>
</dbReference>
<feature type="binding site" evidence="14">
    <location>
        <position position="177"/>
    </location>
    <ligand>
        <name>substrate</name>
        <note>ligand shared between dimeric partners</note>
    </ligand>
</feature>
<comment type="subunit">
    <text evidence="14">Homotetramer.</text>
</comment>
<keyword evidence="6 14" id="KW-0808">Transferase</keyword>
<dbReference type="HAMAP" id="MF_00339">
    <property type="entry name" value="Phosphofructokinase_I_B1"/>
    <property type="match status" value="1"/>
</dbReference>
<feature type="binding site" description="in other chain" evidence="14">
    <location>
        <begin position="200"/>
        <end position="202"/>
    </location>
    <ligand>
        <name>ADP</name>
        <dbReference type="ChEBI" id="CHEBI:456216"/>
        <note>allosteric activator; ligand shared between dimeric partners</note>
    </ligand>
</feature>
<comment type="caution">
    <text evidence="14">Lacks conserved residue(s) required for the propagation of feature annotation.</text>
</comment>
<dbReference type="EC" id="2.7.1.11" evidence="14"/>
<keyword evidence="5 14" id="KW-0021">Allosteric enzyme</keyword>
<feature type="binding site" evidence="14">
    <location>
        <position position="25"/>
    </location>
    <ligand>
        <name>ATP</name>
        <dbReference type="ChEBI" id="CHEBI:30616"/>
    </ligand>
</feature>
<comment type="function">
    <text evidence="14">Catalyzes the phosphorylation of D-fructose 6-phosphate to fructose 1,6-bisphosphate by ATP, the first committing step of glycolysis.</text>
</comment>
<dbReference type="Proteomes" id="UP000198836">
    <property type="component" value="Unassembled WGS sequence"/>
</dbReference>
<dbReference type="NCBIfam" id="NF002872">
    <property type="entry name" value="PRK03202.1"/>
    <property type="match status" value="1"/>
</dbReference>
<keyword evidence="11 14" id="KW-0460">Magnesium</keyword>
<dbReference type="NCBIfam" id="TIGR02482">
    <property type="entry name" value="PFKA_ATP"/>
    <property type="match status" value="1"/>
</dbReference>
<evidence type="ECO:0000256" key="14">
    <source>
        <dbReference type="HAMAP-Rule" id="MF_00339"/>
    </source>
</evidence>
<keyword evidence="17" id="KW-1185">Reference proteome</keyword>
<evidence type="ECO:0000256" key="7">
    <source>
        <dbReference type="ARBA" id="ARBA00022723"/>
    </source>
</evidence>
<feature type="binding site" evidence="14">
    <location>
        <begin position="116"/>
        <end position="119"/>
    </location>
    <ligand>
        <name>ATP</name>
        <dbReference type="ChEBI" id="CHEBI:30616"/>
    </ligand>
</feature>
<evidence type="ECO:0000256" key="11">
    <source>
        <dbReference type="ARBA" id="ARBA00022842"/>
    </source>
</evidence>